<dbReference type="CDD" id="cd22249">
    <property type="entry name" value="UDM1_RNF168_RNF169-like"/>
    <property type="match status" value="1"/>
</dbReference>
<evidence type="ECO:0000313" key="7">
    <source>
        <dbReference type="Proteomes" id="UP000245207"/>
    </source>
</evidence>
<dbReference type="InterPro" id="IPR003653">
    <property type="entry name" value="Peptidase_C48_C"/>
</dbReference>
<dbReference type="InterPro" id="IPR038765">
    <property type="entry name" value="Papain-like_cys_pep_sf"/>
</dbReference>
<dbReference type="AlphaFoldDB" id="A0A2U1MTZ6"/>
<evidence type="ECO:0000256" key="4">
    <source>
        <dbReference type="SAM" id="Coils"/>
    </source>
</evidence>
<dbReference type="OrthoDB" id="1930729at2759"/>
<feature type="coiled-coil region" evidence="4">
    <location>
        <begin position="349"/>
        <end position="386"/>
    </location>
</feature>
<accession>A0A2U1MTZ6</accession>
<organism evidence="6 7">
    <name type="scientific">Artemisia annua</name>
    <name type="common">Sweet wormwood</name>
    <dbReference type="NCBI Taxonomy" id="35608"/>
    <lineage>
        <taxon>Eukaryota</taxon>
        <taxon>Viridiplantae</taxon>
        <taxon>Streptophyta</taxon>
        <taxon>Embryophyta</taxon>
        <taxon>Tracheophyta</taxon>
        <taxon>Spermatophyta</taxon>
        <taxon>Magnoliopsida</taxon>
        <taxon>eudicotyledons</taxon>
        <taxon>Gunneridae</taxon>
        <taxon>Pentapetalae</taxon>
        <taxon>asterids</taxon>
        <taxon>campanulids</taxon>
        <taxon>Asterales</taxon>
        <taxon>Asteraceae</taxon>
        <taxon>Asteroideae</taxon>
        <taxon>Anthemideae</taxon>
        <taxon>Artemisiinae</taxon>
        <taxon>Artemisia</taxon>
    </lineage>
</organism>
<evidence type="ECO:0000256" key="3">
    <source>
        <dbReference type="ARBA" id="ARBA00022801"/>
    </source>
</evidence>
<feature type="domain" description="Ubiquitin-like protease family profile" evidence="5">
    <location>
        <begin position="481"/>
        <end position="621"/>
    </location>
</feature>
<name>A0A2U1MTZ6_ARTAN</name>
<keyword evidence="3" id="KW-0378">Hydrolase</keyword>
<keyword evidence="2" id="KW-0645">Protease</keyword>
<dbReference type="Gene3D" id="3.40.395.10">
    <property type="entry name" value="Adenoviral Proteinase, Chain A"/>
    <property type="match status" value="1"/>
</dbReference>
<dbReference type="SUPFAM" id="SSF54001">
    <property type="entry name" value="Cysteine proteinases"/>
    <property type="match status" value="1"/>
</dbReference>
<dbReference type="Proteomes" id="UP000245207">
    <property type="component" value="Unassembled WGS sequence"/>
</dbReference>
<keyword evidence="7" id="KW-1185">Reference proteome</keyword>
<dbReference type="Pfam" id="PF09331">
    <property type="entry name" value="DUF1985"/>
    <property type="match status" value="1"/>
</dbReference>
<dbReference type="InterPro" id="IPR015410">
    <property type="entry name" value="DUF1985"/>
</dbReference>
<evidence type="ECO:0000313" key="6">
    <source>
        <dbReference type="EMBL" id="PWA64712.1"/>
    </source>
</evidence>
<protein>
    <submittedName>
        <fullName evidence="6">Phospholipase-like protein</fullName>
    </submittedName>
</protein>
<dbReference type="PANTHER" id="PTHR48449:SF1">
    <property type="entry name" value="DUF1985 DOMAIN-CONTAINING PROTEIN"/>
    <property type="match status" value="1"/>
</dbReference>
<dbReference type="GO" id="GO:0006508">
    <property type="term" value="P:proteolysis"/>
    <property type="evidence" value="ECO:0007669"/>
    <property type="project" value="UniProtKB-KW"/>
</dbReference>
<proteinExistence type="inferred from homology"/>
<dbReference type="PANTHER" id="PTHR48449">
    <property type="entry name" value="DUF1985 DOMAIN-CONTAINING PROTEIN"/>
    <property type="match status" value="1"/>
</dbReference>
<evidence type="ECO:0000259" key="5">
    <source>
        <dbReference type="PROSITE" id="PS50600"/>
    </source>
</evidence>
<dbReference type="GO" id="GO:0008234">
    <property type="term" value="F:cysteine-type peptidase activity"/>
    <property type="evidence" value="ECO:0007669"/>
    <property type="project" value="InterPro"/>
</dbReference>
<reference evidence="6 7" key="1">
    <citation type="journal article" date="2018" name="Mol. Plant">
        <title>The genome of Artemisia annua provides insight into the evolution of Asteraceae family and artemisinin biosynthesis.</title>
        <authorList>
            <person name="Shen Q."/>
            <person name="Zhang L."/>
            <person name="Liao Z."/>
            <person name="Wang S."/>
            <person name="Yan T."/>
            <person name="Shi P."/>
            <person name="Liu M."/>
            <person name="Fu X."/>
            <person name="Pan Q."/>
            <person name="Wang Y."/>
            <person name="Lv Z."/>
            <person name="Lu X."/>
            <person name="Zhang F."/>
            <person name="Jiang W."/>
            <person name="Ma Y."/>
            <person name="Chen M."/>
            <person name="Hao X."/>
            <person name="Li L."/>
            <person name="Tang Y."/>
            <person name="Lv G."/>
            <person name="Zhou Y."/>
            <person name="Sun X."/>
            <person name="Brodelius P.E."/>
            <person name="Rose J.K.C."/>
            <person name="Tang K."/>
        </authorList>
    </citation>
    <scope>NUCLEOTIDE SEQUENCE [LARGE SCALE GENOMIC DNA]</scope>
    <source>
        <strain evidence="7">cv. Huhao1</strain>
        <tissue evidence="6">Leaf</tissue>
    </source>
</reference>
<evidence type="ECO:0000256" key="1">
    <source>
        <dbReference type="ARBA" id="ARBA00005234"/>
    </source>
</evidence>
<dbReference type="PROSITE" id="PS50600">
    <property type="entry name" value="ULP_PROTEASE"/>
    <property type="match status" value="1"/>
</dbReference>
<dbReference type="EMBL" id="PKPP01004370">
    <property type="protein sequence ID" value="PWA64712.1"/>
    <property type="molecule type" value="Genomic_DNA"/>
</dbReference>
<gene>
    <name evidence="6" type="ORF">CTI12_AA342470</name>
</gene>
<comment type="similarity">
    <text evidence="1">Belongs to the peptidase C48 family.</text>
</comment>
<evidence type="ECO:0000256" key="2">
    <source>
        <dbReference type="ARBA" id="ARBA00022670"/>
    </source>
</evidence>
<sequence length="621" mass="73726">MVYARCVPQLILSVLFPYKEYETKVIIRSKLNYFLLIKRKLDAKRRNLFRRTCFGRWFDLFLFDHEPHIIDYMLRKQHDVNDAHYDMPLIYYVEGHTLHFGRAEFAFITGFRFGSVSFGLYTSGNLKFRERIFPHRIGLSVTILDLIGVIEDEELFGKISDEDAVRVCLLLALEVIFMGRLLNSEVDDKLMRLVESLEAWNAFPWGERIWSHLYDQIVGVIRKHSHKHLEGLKKDRMYVPTYTLGGFVFAFQIWILETYSTSNVWWIKIAPVIPRAVGWSKKTIFKRSDCSKLFAKVLHHERNGGVVAPLAFNDCFSNMTNDFRASLNNLYLDLVNLPESDEDIVLEYIREKELRLRLEEEDRLQLEDEKMRKQEMRIRVDEYKRMRSEEQMVSHLAEEKKKKCDEFVNSAKLNKSLTLVEPNKRNHADGLPSESNYKVSWVKDLSRWFHIIDTLWLNDEFDLFLSKPGKVNYKFPWSDDFIVNQNFWLRLVCLDPARKGWLTEEHTDLWVDYMWHVRPENCKWAMVSTYFVQLLLQNTMPLFYVDGSRYPIPWSDVDQVLMPINETERHWCVGHFHILSGLVTFYDSGNTYDYECRDWFVVGKLFHQVMISVTNHVAESS</sequence>
<dbReference type="Pfam" id="PF02902">
    <property type="entry name" value="Peptidase_C48"/>
    <property type="match status" value="1"/>
</dbReference>
<comment type="caution">
    <text evidence="6">The sequence shown here is derived from an EMBL/GenBank/DDBJ whole genome shotgun (WGS) entry which is preliminary data.</text>
</comment>
<keyword evidence="4" id="KW-0175">Coiled coil</keyword>